<feature type="region of interest" description="Disordered" evidence="1">
    <location>
        <begin position="71"/>
        <end position="90"/>
    </location>
</feature>
<protein>
    <submittedName>
        <fullName evidence="2">Uncharacterized protein</fullName>
    </submittedName>
</protein>
<proteinExistence type="predicted"/>
<evidence type="ECO:0000313" key="3">
    <source>
        <dbReference type="Proteomes" id="UP000324222"/>
    </source>
</evidence>
<evidence type="ECO:0000313" key="2">
    <source>
        <dbReference type="EMBL" id="MPC12582.1"/>
    </source>
</evidence>
<keyword evidence="3" id="KW-1185">Reference proteome</keyword>
<sequence length="125" mass="13739">MLAAHLETPVSLHACLKCLLPSQLDSPSPRYQCTMPEDKVTNTTSYLQMPKDRPAAIVVPPVLNMNLPISLKSRNSSRQRGRENSNSTIPAEFFGSARGRDFSVCPVVLCSWETNFLMVAGSVTD</sequence>
<reference evidence="2 3" key="1">
    <citation type="submission" date="2019-05" db="EMBL/GenBank/DDBJ databases">
        <title>Another draft genome of Portunus trituberculatus and its Hox gene families provides insights of decapod evolution.</title>
        <authorList>
            <person name="Jeong J.-H."/>
            <person name="Song I."/>
            <person name="Kim S."/>
            <person name="Choi T."/>
            <person name="Kim D."/>
            <person name="Ryu S."/>
            <person name="Kim W."/>
        </authorList>
    </citation>
    <scope>NUCLEOTIDE SEQUENCE [LARGE SCALE GENOMIC DNA]</scope>
    <source>
        <tissue evidence="2">Muscle</tissue>
    </source>
</reference>
<comment type="caution">
    <text evidence="2">The sequence shown here is derived from an EMBL/GenBank/DDBJ whole genome shotgun (WGS) entry which is preliminary data.</text>
</comment>
<organism evidence="2 3">
    <name type="scientific">Portunus trituberculatus</name>
    <name type="common">Swimming crab</name>
    <name type="synonym">Neptunus trituberculatus</name>
    <dbReference type="NCBI Taxonomy" id="210409"/>
    <lineage>
        <taxon>Eukaryota</taxon>
        <taxon>Metazoa</taxon>
        <taxon>Ecdysozoa</taxon>
        <taxon>Arthropoda</taxon>
        <taxon>Crustacea</taxon>
        <taxon>Multicrustacea</taxon>
        <taxon>Malacostraca</taxon>
        <taxon>Eumalacostraca</taxon>
        <taxon>Eucarida</taxon>
        <taxon>Decapoda</taxon>
        <taxon>Pleocyemata</taxon>
        <taxon>Brachyura</taxon>
        <taxon>Eubrachyura</taxon>
        <taxon>Portunoidea</taxon>
        <taxon>Portunidae</taxon>
        <taxon>Portuninae</taxon>
        <taxon>Portunus</taxon>
    </lineage>
</organism>
<accession>A0A5B7CS73</accession>
<dbReference type="Proteomes" id="UP000324222">
    <property type="component" value="Unassembled WGS sequence"/>
</dbReference>
<evidence type="ECO:0000256" key="1">
    <source>
        <dbReference type="SAM" id="MobiDB-lite"/>
    </source>
</evidence>
<name>A0A5B7CS73_PORTR</name>
<feature type="compositionally biased region" description="Polar residues" evidence="1">
    <location>
        <begin position="72"/>
        <end position="89"/>
    </location>
</feature>
<gene>
    <name evidence="2" type="ORF">E2C01_005283</name>
</gene>
<dbReference type="AlphaFoldDB" id="A0A5B7CS73"/>
<dbReference type="EMBL" id="VSRR010000224">
    <property type="protein sequence ID" value="MPC12582.1"/>
    <property type="molecule type" value="Genomic_DNA"/>
</dbReference>